<protein>
    <submittedName>
        <fullName evidence="2">Helix-turn-helix domain-containing protein</fullName>
    </submittedName>
</protein>
<dbReference type="AlphaFoldDB" id="A0A939G2U8"/>
<comment type="caution">
    <text evidence="2">The sequence shown here is derived from an EMBL/GenBank/DDBJ whole genome shotgun (WGS) entry which is preliminary data.</text>
</comment>
<evidence type="ECO:0000313" key="2">
    <source>
        <dbReference type="EMBL" id="MBO0929609.1"/>
    </source>
</evidence>
<dbReference type="Proteomes" id="UP000664795">
    <property type="component" value="Unassembled WGS sequence"/>
</dbReference>
<name>A0A939G2U8_9BACT</name>
<evidence type="ECO:0000259" key="1">
    <source>
        <dbReference type="PROSITE" id="PS50943"/>
    </source>
</evidence>
<dbReference type="RefSeq" id="WP_207333571.1">
    <property type="nucleotide sequence ID" value="NZ_JAFMYU010000001.1"/>
</dbReference>
<dbReference type="SUPFAM" id="SSF47413">
    <property type="entry name" value="lambda repressor-like DNA-binding domains"/>
    <property type="match status" value="1"/>
</dbReference>
<organism evidence="2 3">
    <name type="scientific">Fibrella aquatilis</name>
    <dbReference type="NCBI Taxonomy" id="2817059"/>
    <lineage>
        <taxon>Bacteria</taxon>
        <taxon>Pseudomonadati</taxon>
        <taxon>Bacteroidota</taxon>
        <taxon>Cytophagia</taxon>
        <taxon>Cytophagales</taxon>
        <taxon>Spirosomataceae</taxon>
        <taxon>Fibrella</taxon>
    </lineage>
</organism>
<dbReference type="InterPro" id="IPR010982">
    <property type="entry name" value="Lambda_DNA-bd_dom_sf"/>
</dbReference>
<accession>A0A939G2U8</accession>
<sequence length="53" mass="6088">MQKQFAGQLDVSTTFVSKLIRGKKSVSVAMALMLEEALQIDFSFWFNAQRNYI</sequence>
<dbReference type="EMBL" id="JAFMYU010000001">
    <property type="protein sequence ID" value="MBO0929609.1"/>
    <property type="molecule type" value="Genomic_DNA"/>
</dbReference>
<gene>
    <name evidence="2" type="ORF">J2I48_01320</name>
</gene>
<reference evidence="2 3" key="1">
    <citation type="submission" date="2021-03" db="EMBL/GenBank/DDBJ databases">
        <title>Fibrella sp. HMF5036 genome sequencing and assembly.</title>
        <authorList>
            <person name="Kang H."/>
            <person name="Kim H."/>
            <person name="Bae S."/>
            <person name="Joh K."/>
        </authorList>
    </citation>
    <scope>NUCLEOTIDE SEQUENCE [LARGE SCALE GENOMIC DNA]</scope>
    <source>
        <strain evidence="2 3">HMF5036</strain>
    </source>
</reference>
<keyword evidence="3" id="KW-1185">Reference proteome</keyword>
<dbReference type="InterPro" id="IPR001387">
    <property type="entry name" value="Cro/C1-type_HTH"/>
</dbReference>
<feature type="domain" description="HTH cro/C1-type" evidence="1">
    <location>
        <begin position="2"/>
        <end position="45"/>
    </location>
</feature>
<dbReference type="GO" id="GO:0003677">
    <property type="term" value="F:DNA binding"/>
    <property type="evidence" value="ECO:0007669"/>
    <property type="project" value="InterPro"/>
</dbReference>
<dbReference type="CDD" id="cd00093">
    <property type="entry name" value="HTH_XRE"/>
    <property type="match status" value="1"/>
</dbReference>
<dbReference type="PROSITE" id="PS50943">
    <property type="entry name" value="HTH_CROC1"/>
    <property type="match status" value="1"/>
</dbReference>
<dbReference type="Pfam" id="PF01381">
    <property type="entry name" value="HTH_3"/>
    <property type="match status" value="1"/>
</dbReference>
<dbReference type="Gene3D" id="1.10.260.40">
    <property type="entry name" value="lambda repressor-like DNA-binding domains"/>
    <property type="match status" value="1"/>
</dbReference>
<proteinExistence type="predicted"/>
<evidence type="ECO:0000313" key="3">
    <source>
        <dbReference type="Proteomes" id="UP000664795"/>
    </source>
</evidence>